<comment type="caution">
    <text evidence="1">The sequence shown here is derived from an EMBL/GenBank/DDBJ whole genome shotgun (WGS) entry which is preliminary data.</text>
</comment>
<protein>
    <submittedName>
        <fullName evidence="1">Uncharacterized protein</fullName>
    </submittedName>
</protein>
<sequence length="77" mass="8584">MAKYELIVGDIDYLSETNSMLSFAISRPFRVTWSYFFRLHISSSQAPRGTAALHQTYPAIPVEPTGASTPFRKVATS</sequence>
<reference evidence="1 2" key="1">
    <citation type="journal article" date="2018" name="Evol. Lett.">
        <title>Horizontal gene cluster transfer increased hallucinogenic mushroom diversity.</title>
        <authorList>
            <person name="Reynolds H.T."/>
            <person name="Vijayakumar V."/>
            <person name="Gluck-Thaler E."/>
            <person name="Korotkin H.B."/>
            <person name="Matheny P.B."/>
            <person name="Slot J.C."/>
        </authorList>
    </citation>
    <scope>NUCLEOTIDE SEQUENCE [LARGE SCALE GENOMIC DNA]</scope>
    <source>
        <strain evidence="1 2">SRW20</strain>
    </source>
</reference>
<organism evidence="1 2">
    <name type="scientific">Gymnopilus dilepis</name>
    <dbReference type="NCBI Taxonomy" id="231916"/>
    <lineage>
        <taxon>Eukaryota</taxon>
        <taxon>Fungi</taxon>
        <taxon>Dikarya</taxon>
        <taxon>Basidiomycota</taxon>
        <taxon>Agaricomycotina</taxon>
        <taxon>Agaricomycetes</taxon>
        <taxon>Agaricomycetidae</taxon>
        <taxon>Agaricales</taxon>
        <taxon>Agaricineae</taxon>
        <taxon>Hymenogastraceae</taxon>
        <taxon>Gymnopilus</taxon>
    </lineage>
</organism>
<dbReference type="Proteomes" id="UP000284706">
    <property type="component" value="Unassembled WGS sequence"/>
</dbReference>
<keyword evidence="2" id="KW-1185">Reference proteome</keyword>
<dbReference type="InParanoid" id="A0A409XYT1"/>
<evidence type="ECO:0000313" key="1">
    <source>
        <dbReference type="EMBL" id="PPQ95937.1"/>
    </source>
</evidence>
<dbReference type="EMBL" id="NHYE01001405">
    <property type="protein sequence ID" value="PPQ95937.1"/>
    <property type="molecule type" value="Genomic_DNA"/>
</dbReference>
<gene>
    <name evidence="1" type="ORF">CVT26_016158</name>
</gene>
<proteinExistence type="predicted"/>
<accession>A0A409XYT1</accession>
<dbReference type="AlphaFoldDB" id="A0A409XYT1"/>
<name>A0A409XYT1_9AGAR</name>
<evidence type="ECO:0000313" key="2">
    <source>
        <dbReference type="Proteomes" id="UP000284706"/>
    </source>
</evidence>